<dbReference type="SMART" id="SM00382">
    <property type="entry name" value="AAA"/>
    <property type="match status" value="3"/>
</dbReference>
<organism evidence="7 8">
    <name type="scientific">Streptomyces carpaticus</name>
    <dbReference type="NCBI Taxonomy" id="285558"/>
    <lineage>
        <taxon>Bacteria</taxon>
        <taxon>Bacillati</taxon>
        <taxon>Actinomycetota</taxon>
        <taxon>Actinomycetes</taxon>
        <taxon>Kitasatosporales</taxon>
        <taxon>Streptomycetaceae</taxon>
        <taxon>Streptomyces</taxon>
    </lineage>
</organism>
<dbReference type="CDD" id="cd01127">
    <property type="entry name" value="TrwB_TraG_TraD_VirD4"/>
    <property type="match status" value="1"/>
</dbReference>
<dbReference type="EMBL" id="JBHGBT010000004">
    <property type="protein sequence ID" value="MFB4194016.1"/>
    <property type="molecule type" value="Genomic_DNA"/>
</dbReference>
<keyword evidence="2 3" id="KW-0067">ATP-binding</keyword>
<dbReference type="InterPro" id="IPR050206">
    <property type="entry name" value="FtsK/SpoIIIE/SftA"/>
</dbReference>
<protein>
    <submittedName>
        <fullName evidence="7">FtsK/SpoIIIE domain-containing protein</fullName>
    </submittedName>
</protein>
<feature type="binding site" evidence="3">
    <location>
        <begin position="1077"/>
        <end position="1084"/>
    </location>
    <ligand>
        <name>ATP</name>
        <dbReference type="ChEBI" id="CHEBI:30616"/>
    </ligand>
</feature>
<comment type="caution">
    <text evidence="7">The sequence shown here is derived from an EMBL/GenBank/DDBJ whole genome shotgun (WGS) entry which is preliminary data.</text>
</comment>
<reference evidence="7 8" key="1">
    <citation type="submission" date="2024-09" db="EMBL/GenBank/DDBJ databases">
        <title>Draft genome sequence of multifaceted antimicrobials producing Streptomyces sp. strain FH1.</title>
        <authorList>
            <person name="Hassan F."/>
            <person name="Ali H."/>
            <person name="Hassan N."/>
            <person name="Nawaz A."/>
        </authorList>
    </citation>
    <scope>NUCLEOTIDE SEQUENCE [LARGE SCALE GENOMIC DNA]</scope>
    <source>
        <strain evidence="7 8">FH1</strain>
    </source>
</reference>
<dbReference type="InterPro" id="IPR027417">
    <property type="entry name" value="P-loop_NTPase"/>
</dbReference>
<evidence type="ECO:0000259" key="6">
    <source>
        <dbReference type="PROSITE" id="PS50901"/>
    </source>
</evidence>
<accession>A0ABV4ZIS2</accession>
<dbReference type="PROSITE" id="PS50901">
    <property type="entry name" value="FTSK"/>
    <property type="match status" value="2"/>
</dbReference>
<feature type="compositionally biased region" description="Pro residues" evidence="4">
    <location>
        <begin position="194"/>
        <end position="213"/>
    </location>
</feature>
<dbReference type="InterPro" id="IPR002543">
    <property type="entry name" value="FtsK_dom"/>
</dbReference>
<evidence type="ECO:0000256" key="3">
    <source>
        <dbReference type="PROSITE-ProRule" id="PRU00289"/>
    </source>
</evidence>
<feature type="transmembrane region" description="Helical" evidence="5">
    <location>
        <begin position="312"/>
        <end position="331"/>
    </location>
</feature>
<feature type="domain" description="FtsK" evidence="6">
    <location>
        <begin position="1057"/>
        <end position="1250"/>
    </location>
</feature>
<keyword evidence="8" id="KW-1185">Reference proteome</keyword>
<feature type="domain" description="FtsK" evidence="6">
    <location>
        <begin position="700"/>
        <end position="892"/>
    </location>
</feature>
<evidence type="ECO:0000313" key="8">
    <source>
        <dbReference type="Proteomes" id="UP001577267"/>
    </source>
</evidence>
<evidence type="ECO:0000256" key="5">
    <source>
        <dbReference type="SAM" id="Phobius"/>
    </source>
</evidence>
<dbReference type="Proteomes" id="UP001577267">
    <property type="component" value="Unassembled WGS sequence"/>
</dbReference>
<proteinExistence type="predicted"/>
<dbReference type="PANTHER" id="PTHR22683">
    <property type="entry name" value="SPORULATION PROTEIN RELATED"/>
    <property type="match status" value="1"/>
</dbReference>
<dbReference type="PANTHER" id="PTHR22683:SF1">
    <property type="entry name" value="TYPE VII SECRETION SYSTEM PROTEIN ESSC"/>
    <property type="match status" value="1"/>
</dbReference>
<evidence type="ECO:0000256" key="1">
    <source>
        <dbReference type="ARBA" id="ARBA00022741"/>
    </source>
</evidence>
<gene>
    <name evidence="7" type="ORF">ACE11A_06550</name>
</gene>
<dbReference type="SUPFAM" id="SSF52540">
    <property type="entry name" value="P-loop containing nucleoside triphosphate hydrolases"/>
    <property type="match status" value="3"/>
</dbReference>
<evidence type="ECO:0000256" key="2">
    <source>
        <dbReference type="ARBA" id="ARBA00022840"/>
    </source>
</evidence>
<feature type="transmembrane region" description="Helical" evidence="5">
    <location>
        <begin position="290"/>
        <end position="306"/>
    </location>
</feature>
<feature type="binding site" evidence="3">
    <location>
        <begin position="718"/>
        <end position="725"/>
    </location>
    <ligand>
        <name>ATP</name>
        <dbReference type="ChEBI" id="CHEBI:30616"/>
    </ligand>
</feature>
<name>A0ABV4ZIS2_9ACTN</name>
<keyword evidence="5" id="KW-0472">Membrane</keyword>
<evidence type="ECO:0000256" key="4">
    <source>
        <dbReference type="SAM" id="MobiDB-lite"/>
    </source>
</evidence>
<evidence type="ECO:0000313" key="7">
    <source>
        <dbReference type="EMBL" id="MFB4194016.1"/>
    </source>
</evidence>
<sequence length="1552" mass="165904">MKLTVSTAVPDGPPTDHLLDVPEDATVADLGSVLGAGQLYLGDRQLDPDATLGASGIREGALLGVDAPVSRDGRSLTRAWAPHAGDAPLIEVRHVSGPGAGHVWLLGPGSHEIGTDRGCALRLTGGGAPERGTWVTVAADGGVSFRLPENADPERCGLRSLTPPPPVDPETGTPLTAEEPAGTQDGGPGGHSVAPPPPGPDGQPAPPPLPPVHQLPEPDDGEEEWPAWADLSLGDHLLRLSTPFEADAAVNPSPDGLAVEYNRPPRIAPHLDAESMRMAGPPAKRGNRPFPFLMLIAPLVMGFVMVSLFRTFFFVVFVFFTPIMAIGNWLVGRRSGRKQYEEQLRLFRLRRAALELEVRNATVAERVLRNDTFPDPASLLLTATGPGHQLWERRRRDPDHLALRVGTIARASLKQINDSARESNHTSVHWRLADVPYCVEMTQLGVVGITGPGAGPRRVACWAVAQSAVLHSPRDLRIVVLTSNEHADTWSWVRWLPHLRQDRPAAATGTVISVGNDPESTAHRVNELVADIKARTDAASSALGRTLMHFPDTLVILDGSRRLRDVPGIIEVLTAGPGVRIFSVCLDERERLLPEECTAVITTASSDSSAAEKDTLTVRISGLPTVEGVRADLVTSDWCEEVARAIAPIRDVTVDADSGLPADVRLLPLIDQEPPDPQALLQTWARRPASTTFTLGQGYEGPLRIDLVRDGPHGLIGGTTGSGKSELLQTMIASLAAANRPDELAFVLVDYKGGSAFRECAQLPHTLGMITDLDGHLVQRALASLEAELRRREQLLADVEAKDHPEYRLKRARDPRLPALPRLLLVIDEFATLVRELPDFVPGLISLAQRGRSLGLHLILATQRPGGSVNNEIKANTNLRIALRVTDRSESQDIINNPDAAAISAGNPGRALLRRGHNNPTPFQTAWVGAERTDTDPAQQTGADEDGPQAPAPGRTVRAAELTWSGLGRPTDLGADDDDLPDAERPVPVERPTDLLALVQAISTAAQQLEGYTEQPSPWLPPLSEQLRLEDLPPTEVPDTPGGLPLVPYGLLDLPEFQDRRLGSIDFATFGHLYVIGAPRSGRTQVLRTIAGSAAMAVSSADLHIYGIDSAGGGLAALETLPHCGAVVDRHDAERLERLVSRLVTELTTRQRAVSQHSCSSLTELRAKLPKEQRPAHLLLLIDGWDALSAMIDDYDGGRMYTDVIRLVREGQAAGIHVIATSERLLLGGRLAAHNDRRLLLRQTDPSDYHLVGMARGKVPAHVPPGRGWMAPSGVETQIGLLPQEGDGDPAADQGEALRAIGRRTSKRDAKVAQARRPFRIGQLPGLIGFTEAMEQLPAEQRRPLFALLGIGGDAGVPLGYDFAAGGGSFVVAGPPRSGRSTTLAAMSVSLLLGGTSLVVITPRDSQLRRLGVHELAKVMTDTDPSAEELTEALEEVAGRPVVVVVDDADMLANCRADRVLRTVATSGRDQGRGLLLAGPAESISSLGWMGAARRSRSGVLLGPKTIGEGDLIGSRLSSEQVRTALPEGRGWTSGPGGHAIAVQVPLTVLDG</sequence>
<dbReference type="InterPro" id="IPR003593">
    <property type="entry name" value="AAA+_ATPase"/>
</dbReference>
<keyword evidence="5" id="KW-0812">Transmembrane</keyword>
<dbReference type="Pfam" id="PF01580">
    <property type="entry name" value="FtsK_SpoIIIE"/>
    <property type="match status" value="2"/>
</dbReference>
<feature type="region of interest" description="Disordered" evidence="4">
    <location>
        <begin position="144"/>
        <end position="225"/>
    </location>
</feature>
<feature type="region of interest" description="Disordered" evidence="4">
    <location>
        <begin position="933"/>
        <end position="983"/>
    </location>
</feature>
<dbReference type="Gene3D" id="3.40.50.300">
    <property type="entry name" value="P-loop containing nucleotide triphosphate hydrolases"/>
    <property type="match status" value="4"/>
</dbReference>
<dbReference type="RefSeq" id="WP_375062046.1">
    <property type="nucleotide sequence ID" value="NZ_JBHGBT010000004.1"/>
</dbReference>
<keyword evidence="5" id="KW-1133">Transmembrane helix</keyword>
<keyword evidence="1 3" id="KW-0547">Nucleotide-binding</keyword>